<dbReference type="EMBL" id="JBBXMP010000020">
    <property type="protein sequence ID" value="KAL0068164.1"/>
    <property type="molecule type" value="Genomic_DNA"/>
</dbReference>
<proteinExistence type="predicted"/>
<dbReference type="Proteomes" id="UP001437256">
    <property type="component" value="Unassembled WGS sequence"/>
</dbReference>
<evidence type="ECO:0000313" key="1">
    <source>
        <dbReference type="EMBL" id="KAL0068164.1"/>
    </source>
</evidence>
<gene>
    <name evidence="1" type="ORF">AAF712_004824</name>
</gene>
<keyword evidence="2" id="KW-1185">Reference proteome</keyword>
<sequence>MKIAFSIEATEKIHNEYLLIPLEEREVWVGGKVEEEEKLFETVNACMVWDLDRKDAREAEIEAIREQRYAECSLEEAPSPAREHAKLLRALNQSKQLPLGLVMPHTDIIALSEPFRTMIEDSPITSKVKLKISQGRRLDLLQKVQSWNEFKTGLLLKKLQEHRPDATKGDLYLCSTLFWCPQCPKAAYTYPAILSHRCHEDSKIDWRERLRSPGNSEKKKKTVPNDLLVKKLELYTKANAVTEAIGLALGMPLSGMRSELMLKGNPMVQCVDCTKEDGPRVFMRWSAAINSVNAHTPEHTRYLPVSQFDRIVVHTLEFGSVYRFGRRKDWFVCRRCERRDHLIPLEKHIAEEHGVIGEISGEDYNFRPLEATFFMGPDPVELGR</sequence>
<comment type="caution">
    <text evidence="1">The sequence shown here is derived from an EMBL/GenBank/DDBJ whole genome shotgun (WGS) entry which is preliminary data.</text>
</comment>
<reference evidence="1 2" key="1">
    <citation type="submission" date="2024-05" db="EMBL/GenBank/DDBJ databases">
        <title>A draft genome resource for the thread blight pathogen Marasmius tenuissimus strain MS-2.</title>
        <authorList>
            <person name="Yulfo-Soto G.E."/>
            <person name="Baruah I.K."/>
            <person name="Amoako-Attah I."/>
            <person name="Bukari Y."/>
            <person name="Meinhardt L.W."/>
            <person name="Bailey B.A."/>
            <person name="Cohen S.P."/>
        </authorList>
    </citation>
    <scope>NUCLEOTIDE SEQUENCE [LARGE SCALE GENOMIC DNA]</scope>
    <source>
        <strain evidence="1 2">MS-2</strain>
    </source>
</reference>
<protein>
    <submittedName>
        <fullName evidence="1">Uncharacterized protein</fullName>
    </submittedName>
</protein>
<name>A0ABR3A457_9AGAR</name>
<evidence type="ECO:0000313" key="2">
    <source>
        <dbReference type="Proteomes" id="UP001437256"/>
    </source>
</evidence>
<organism evidence="1 2">
    <name type="scientific">Marasmius tenuissimus</name>
    <dbReference type="NCBI Taxonomy" id="585030"/>
    <lineage>
        <taxon>Eukaryota</taxon>
        <taxon>Fungi</taxon>
        <taxon>Dikarya</taxon>
        <taxon>Basidiomycota</taxon>
        <taxon>Agaricomycotina</taxon>
        <taxon>Agaricomycetes</taxon>
        <taxon>Agaricomycetidae</taxon>
        <taxon>Agaricales</taxon>
        <taxon>Marasmiineae</taxon>
        <taxon>Marasmiaceae</taxon>
        <taxon>Marasmius</taxon>
    </lineage>
</organism>
<accession>A0ABR3A457</accession>